<evidence type="ECO:0000313" key="3">
    <source>
        <dbReference type="Proteomes" id="UP000507245"/>
    </source>
</evidence>
<feature type="region of interest" description="Disordered" evidence="1">
    <location>
        <begin position="52"/>
        <end position="75"/>
    </location>
</feature>
<dbReference type="EMBL" id="CAEKKB010000007">
    <property type="protein sequence ID" value="CAB4318290.1"/>
    <property type="molecule type" value="Genomic_DNA"/>
</dbReference>
<gene>
    <name evidence="2" type="ORF">ORAREDHAP_LOCUS45287</name>
</gene>
<dbReference type="AlphaFoldDB" id="A0A6J5XWL0"/>
<evidence type="ECO:0000256" key="1">
    <source>
        <dbReference type="SAM" id="MobiDB-lite"/>
    </source>
</evidence>
<protein>
    <submittedName>
        <fullName evidence="2">Uncharacterized protein</fullName>
    </submittedName>
</protein>
<sequence>MVAIAYCFSGLPTPSIRPQGLVGHFPNLHCPSLTFAHLRTNFNTPMATTPFQVSASSSSSTIGAPDEENEAASSSASFLNKFSLSAPSGKRRTDNTIPSA</sequence>
<proteinExistence type="predicted"/>
<dbReference type="OrthoDB" id="674948at2759"/>
<reference evidence="3" key="1">
    <citation type="journal article" date="2020" name="Genome Biol.">
        <title>Gamete binning: chromosome-level and haplotype-resolved genome assembly enabled by high-throughput single-cell sequencing of gamete genomes.</title>
        <authorList>
            <person name="Campoy J.A."/>
            <person name="Sun H."/>
            <person name="Goel M."/>
            <person name="Jiao W.-B."/>
            <person name="Folz-Donahue K."/>
            <person name="Wang N."/>
            <person name="Rubio M."/>
            <person name="Liu C."/>
            <person name="Kukat C."/>
            <person name="Ruiz D."/>
            <person name="Huettel B."/>
            <person name="Schneeberger K."/>
        </authorList>
    </citation>
    <scope>NUCLEOTIDE SEQUENCE [LARGE SCALE GENOMIC DNA]</scope>
    <source>
        <strain evidence="3">cv. Rojo Pasion</strain>
    </source>
</reference>
<evidence type="ECO:0000313" key="2">
    <source>
        <dbReference type="EMBL" id="CAB4318290.1"/>
    </source>
</evidence>
<organism evidence="2 3">
    <name type="scientific">Prunus armeniaca</name>
    <name type="common">Apricot</name>
    <name type="synonym">Armeniaca vulgaris</name>
    <dbReference type="NCBI Taxonomy" id="36596"/>
    <lineage>
        <taxon>Eukaryota</taxon>
        <taxon>Viridiplantae</taxon>
        <taxon>Streptophyta</taxon>
        <taxon>Embryophyta</taxon>
        <taxon>Tracheophyta</taxon>
        <taxon>Spermatophyta</taxon>
        <taxon>Magnoliopsida</taxon>
        <taxon>eudicotyledons</taxon>
        <taxon>Gunneridae</taxon>
        <taxon>Pentapetalae</taxon>
        <taxon>rosids</taxon>
        <taxon>fabids</taxon>
        <taxon>Rosales</taxon>
        <taxon>Rosaceae</taxon>
        <taxon>Amygdaloideae</taxon>
        <taxon>Amygdaleae</taxon>
        <taxon>Prunus</taxon>
    </lineage>
</organism>
<name>A0A6J5XWL0_PRUAR</name>
<dbReference type="Proteomes" id="UP000507245">
    <property type="component" value="Unassembled WGS sequence"/>
</dbReference>
<accession>A0A6J5XWL0</accession>
<keyword evidence="3" id="KW-1185">Reference proteome</keyword>